<reference evidence="3 4" key="1">
    <citation type="submission" date="2018-01" db="EMBL/GenBank/DDBJ databases">
        <title>Genome sequence of the PGP bacterium Paenibacillus illinoisensis E3.</title>
        <authorList>
            <person name="Rolli E."/>
            <person name="Marasco R."/>
            <person name="Bessem C."/>
            <person name="Michoud G."/>
            <person name="Gaiarsa S."/>
            <person name="Borin S."/>
            <person name="Daffonchio D."/>
        </authorList>
    </citation>
    <scope>NUCLEOTIDE SEQUENCE [LARGE SCALE GENOMIC DNA]</scope>
    <source>
        <strain evidence="3 4">E3</strain>
    </source>
</reference>
<comment type="caution">
    <text evidence="3">The sequence shown here is derived from an EMBL/GenBank/DDBJ whole genome shotgun (WGS) entry which is preliminary data.</text>
</comment>
<accession>A0A2W0CVZ9</accession>
<name>A0A2W0CVZ9_9BACL</name>
<reference evidence="2 5" key="2">
    <citation type="submission" date="2024-11" db="EMBL/GenBank/DDBJ databases">
        <title>Identification and Characterization of a Novel Fosfomycin Bacillithiol Transferase FosB8 in Paenibacillus illinoisensis.</title>
        <authorList>
            <person name="Lu W."/>
        </authorList>
    </citation>
    <scope>NUCLEOTIDE SEQUENCE [LARGE SCALE GENOMIC DNA]</scope>
    <source>
        <strain evidence="2 5">WP77</strain>
    </source>
</reference>
<proteinExistence type="predicted"/>
<feature type="compositionally biased region" description="Low complexity" evidence="1">
    <location>
        <begin position="7"/>
        <end position="18"/>
    </location>
</feature>
<dbReference type="AlphaFoldDB" id="A0A2W0CVZ9"/>
<dbReference type="Proteomes" id="UP000247459">
    <property type="component" value="Unassembled WGS sequence"/>
</dbReference>
<feature type="region of interest" description="Disordered" evidence="1">
    <location>
        <begin position="1"/>
        <end position="23"/>
    </location>
</feature>
<dbReference type="EMBL" id="PRLG01000021">
    <property type="protein sequence ID" value="PYY27831.1"/>
    <property type="molecule type" value="Genomic_DNA"/>
</dbReference>
<dbReference type="RefSeq" id="WP_110821486.1">
    <property type="nucleotide sequence ID" value="NZ_BAAFRC010000003.1"/>
</dbReference>
<protein>
    <submittedName>
        <fullName evidence="2">YqkE family protein</fullName>
    </submittedName>
</protein>
<dbReference type="Pfam" id="PF13025">
    <property type="entry name" value="DUF3886"/>
    <property type="match status" value="1"/>
</dbReference>
<sequence length="85" mass="9751">MAKSKKQPAAPKAAQDKPTTLKDLLSSDVLEKLKAQADEAKAAEAQRKEEERQQAEEARKAEQKRRDNDFEYLLNNSSLDWKKHK</sequence>
<dbReference type="InterPro" id="IPR024980">
    <property type="entry name" value="DUF3886"/>
</dbReference>
<keyword evidence="5" id="KW-1185">Reference proteome</keyword>
<evidence type="ECO:0000313" key="3">
    <source>
        <dbReference type="EMBL" id="PYY27831.1"/>
    </source>
</evidence>
<evidence type="ECO:0000313" key="5">
    <source>
        <dbReference type="Proteomes" id="UP001618531"/>
    </source>
</evidence>
<dbReference type="EMBL" id="JBIYSL010000002">
    <property type="protein sequence ID" value="MFK0522611.1"/>
    <property type="molecule type" value="Genomic_DNA"/>
</dbReference>
<organism evidence="3 4">
    <name type="scientific">Paenibacillus illinoisensis</name>
    <dbReference type="NCBI Taxonomy" id="59845"/>
    <lineage>
        <taxon>Bacteria</taxon>
        <taxon>Bacillati</taxon>
        <taxon>Bacillota</taxon>
        <taxon>Bacilli</taxon>
        <taxon>Bacillales</taxon>
        <taxon>Paenibacillaceae</taxon>
        <taxon>Paenibacillus</taxon>
    </lineage>
</organism>
<evidence type="ECO:0000256" key="1">
    <source>
        <dbReference type="SAM" id="MobiDB-lite"/>
    </source>
</evidence>
<evidence type="ECO:0000313" key="2">
    <source>
        <dbReference type="EMBL" id="MFK0522611.1"/>
    </source>
</evidence>
<gene>
    <name evidence="2" type="ORF">ACINKY_10445</name>
    <name evidence="3" type="ORF">PIL02S_04504</name>
</gene>
<evidence type="ECO:0000313" key="4">
    <source>
        <dbReference type="Proteomes" id="UP000247459"/>
    </source>
</evidence>
<dbReference type="GeneID" id="98572978"/>
<feature type="region of interest" description="Disordered" evidence="1">
    <location>
        <begin position="36"/>
        <end position="85"/>
    </location>
</feature>
<feature type="compositionally biased region" description="Basic and acidic residues" evidence="1">
    <location>
        <begin position="36"/>
        <end position="69"/>
    </location>
</feature>
<dbReference type="Proteomes" id="UP001618531">
    <property type="component" value="Unassembled WGS sequence"/>
</dbReference>